<dbReference type="SUPFAM" id="SSF50685">
    <property type="entry name" value="Barwin-like endoglucanases"/>
    <property type="match status" value="1"/>
</dbReference>
<dbReference type="CDD" id="cd22191">
    <property type="entry name" value="DPBB_RlpA_EXP_N-like"/>
    <property type="match status" value="1"/>
</dbReference>
<protein>
    <recommendedName>
        <fullName evidence="6">Expansin family protein</fullName>
    </recommendedName>
</protein>
<evidence type="ECO:0000256" key="3">
    <source>
        <dbReference type="SAM" id="SignalP"/>
    </source>
</evidence>
<dbReference type="InterPro" id="IPR036908">
    <property type="entry name" value="RlpA-like_sf"/>
</dbReference>
<gene>
    <name evidence="4" type="ORF">MCHLO_01618</name>
</gene>
<evidence type="ECO:0000313" key="5">
    <source>
        <dbReference type="Proteomes" id="UP000815677"/>
    </source>
</evidence>
<organism evidence="4 5">
    <name type="scientific">Mycena chlorophos</name>
    <name type="common">Agaric fungus</name>
    <name type="synonym">Agaricus chlorophos</name>
    <dbReference type="NCBI Taxonomy" id="658473"/>
    <lineage>
        <taxon>Eukaryota</taxon>
        <taxon>Fungi</taxon>
        <taxon>Dikarya</taxon>
        <taxon>Basidiomycota</taxon>
        <taxon>Agaricomycotina</taxon>
        <taxon>Agaricomycetes</taxon>
        <taxon>Agaricomycetidae</taxon>
        <taxon>Agaricales</taxon>
        <taxon>Marasmiineae</taxon>
        <taxon>Mycenaceae</taxon>
        <taxon>Mycena</taxon>
    </lineage>
</organism>
<reference evidence="4" key="1">
    <citation type="submission" date="2014-09" db="EMBL/GenBank/DDBJ databases">
        <title>Genome sequence of the luminous mushroom Mycena chlorophos for searching fungal bioluminescence genes.</title>
        <authorList>
            <person name="Tanaka Y."/>
            <person name="Kasuga D."/>
            <person name="Oba Y."/>
            <person name="Hase S."/>
            <person name="Sato K."/>
            <person name="Oba Y."/>
            <person name="Sakakibara Y."/>
        </authorList>
    </citation>
    <scope>NUCLEOTIDE SEQUENCE</scope>
</reference>
<evidence type="ECO:0008006" key="6">
    <source>
        <dbReference type="Google" id="ProtNLM"/>
    </source>
</evidence>
<name>A0ABQ0KYN5_MYCCL</name>
<feature type="compositionally biased region" description="Low complexity" evidence="2">
    <location>
        <begin position="142"/>
        <end position="187"/>
    </location>
</feature>
<dbReference type="Proteomes" id="UP000815677">
    <property type="component" value="Unassembled WGS sequence"/>
</dbReference>
<evidence type="ECO:0000256" key="1">
    <source>
        <dbReference type="ARBA" id="ARBA00022729"/>
    </source>
</evidence>
<feature type="signal peptide" evidence="3">
    <location>
        <begin position="1"/>
        <end position="21"/>
    </location>
</feature>
<dbReference type="PANTHER" id="PTHR31836">
    <property type="match status" value="1"/>
</dbReference>
<sequence>MVAVLPLSLLLLLASATSASARAFSAFRSNDTDANIGREIQKRYSGARFTYFDTGLGACGGTNVASDFIVALNSDQYGGGEDCYKMIEITYNGKSAQAQIVDECPGCPYAGLDLSTGLFTHFASESVGVIYGEWNFVDGSTTTSTTKKTTTTTKPPGTVAAPTTTTTRASVATTSKTSSTEGPSTSTPIAVPSPTVAGALTSSASMSGLSELQQAFNVLLVVAAGGL</sequence>
<dbReference type="InterPro" id="IPR051477">
    <property type="entry name" value="Expansin_CellWall"/>
</dbReference>
<keyword evidence="1 3" id="KW-0732">Signal</keyword>
<dbReference type="EMBL" id="DF839522">
    <property type="protein sequence ID" value="GAT43960.1"/>
    <property type="molecule type" value="Genomic_DNA"/>
</dbReference>
<accession>A0ABQ0KYN5</accession>
<dbReference type="Gene3D" id="2.40.40.10">
    <property type="entry name" value="RlpA-like domain"/>
    <property type="match status" value="1"/>
</dbReference>
<keyword evidence="5" id="KW-1185">Reference proteome</keyword>
<evidence type="ECO:0000256" key="2">
    <source>
        <dbReference type="SAM" id="MobiDB-lite"/>
    </source>
</evidence>
<feature type="region of interest" description="Disordered" evidence="2">
    <location>
        <begin position="142"/>
        <end position="192"/>
    </location>
</feature>
<dbReference type="PANTHER" id="PTHR31836:SF28">
    <property type="entry name" value="SRCR DOMAIN-CONTAINING PROTEIN-RELATED"/>
    <property type="match status" value="1"/>
</dbReference>
<evidence type="ECO:0000313" key="4">
    <source>
        <dbReference type="EMBL" id="GAT43960.1"/>
    </source>
</evidence>
<feature type="chain" id="PRO_5045905652" description="Expansin family protein" evidence="3">
    <location>
        <begin position="22"/>
        <end position="227"/>
    </location>
</feature>
<proteinExistence type="predicted"/>